<proteinExistence type="predicted"/>
<dbReference type="AlphaFoldDB" id="A0A061QK60"/>
<name>A0A061QK60_9CHLO</name>
<dbReference type="EMBL" id="GBEZ01027213">
    <property type="protein sequence ID" value="JAC60073.1"/>
    <property type="molecule type" value="Transcribed_RNA"/>
</dbReference>
<evidence type="ECO:0000313" key="1">
    <source>
        <dbReference type="EMBL" id="JAC60073.1"/>
    </source>
</evidence>
<protein>
    <submittedName>
        <fullName evidence="1">Uncharacterized protein</fullName>
    </submittedName>
</protein>
<sequence length="44" mass="4969">MIYLELTELGKVPRNISAQNARDENQLAALPDEIMALVVTLNNW</sequence>
<accession>A0A061QK60</accession>
<gene>
    <name evidence="1" type="ORF">TSPGSL018_29886</name>
</gene>
<reference evidence="1" key="1">
    <citation type="submission" date="2014-05" db="EMBL/GenBank/DDBJ databases">
        <title>The transcriptome of the halophilic microalga Tetraselmis sp. GSL018 isolated from the Great Salt Lake, Utah.</title>
        <authorList>
            <person name="Jinkerson R.E."/>
            <person name="D'Adamo S."/>
            <person name="Posewitz M.C."/>
        </authorList>
    </citation>
    <scope>NUCLEOTIDE SEQUENCE</scope>
    <source>
        <strain evidence="1">GSL018</strain>
    </source>
</reference>
<organism evidence="1">
    <name type="scientific">Tetraselmis sp. GSL018</name>
    <dbReference type="NCBI Taxonomy" id="582737"/>
    <lineage>
        <taxon>Eukaryota</taxon>
        <taxon>Viridiplantae</taxon>
        <taxon>Chlorophyta</taxon>
        <taxon>core chlorophytes</taxon>
        <taxon>Chlorodendrophyceae</taxon>
        <taxon>Chlorodendrales</taxon>
        <taxon>Chlorodendraceae</taxon>
        <taxon>Tetraselmis</taxon>
    </lineage>
</organism>